<dbReference type="AlphaFoldDB" id="A0A8J6TSC3"/>
<sequence length="691" mass="78769">MKRILLTTALALFASTSFAQNAFYEAQFLERISIVELENILQLSDEEKAKKLMEGLEIDVSLEPVIYLSTTERLVVQSYKKFMQNPFNSDTLDLDIVLLNSAIQKYNSFMTRKMIAEEGGHGMSKFMDAGISAAIALIPGFFGGNSSLSADQQTKIIDGLTKYFAEEFRKAQLITYMQGFKKMSEKAPELTVLFPLTIKKLSTADPAKFPELGDEYKTIFNEDLKSLPETLIKYIRDYNETSGSEIDSKFLVLNRKNIDAIKASPSYAYFYLASDIGLKLTNNFHPVDLLDYLDNEYYRAELIARHDKPIEKLYLTLHGINLLQRNLRDTTASSKDQFSNVWINLSELRKLDNGIKWNYFAGLLYQQDRAFFDEFFFSGVNKTLQGISDDDIKKVRDITNNMLTALNEIKTFRANLTEKNIEDNFVGYMKLMIKTVTSSSFLARLDYNQNELDRFVRLSDYALNLYDNARKKDFSNTIYYTTQVLQEFITLDDDNKVLLSMEKYGSFMADVVNSEDSDQVKEVIKKHAAPPTSFILKREYPFTLSFTGQPGYFISAEKLTGDNQKFKFVSGISLPLGFEASFKVKRGRENAGSINLFAQLIDIGAILNFRLDDSTSTLPDQVNFKQLFSPGGALTYGFKNSPLVLGVGYQFTPELREVTQNGNQVYENGHRIFLKVAWDIPLINIAKCRKK</sequence>
<keyword evidence="1" id="KW-0732">Signal</keyword>
<protein>
    <submittedName>
        <fullName evidence="2">Uncharacterized protein</fullName>
    </submittedName>
</protein>
<name>A0A8J6TSC3_9FLAO</name>
<comment type="caution">
    <text evidence="2">The sequence shown here is derived from an EMBL/GenBank/DDBJ whole genome shotgun (WGS) entry which is preliminary data.</text>
</comment>
<keyword evidence="3" id="KW-1185">Reference proteome</keyword>
<organism evidence="2 3">
    <name type="scientific">Taishania pollutisoli</name>
    <dbReference type="NCBI Taxonomy" id="2766479"/>
    <lineage>
        <taxon>Bacteria</taxon>
        <taxon>Pseudomonadati</taxon>
        <taxon>Bacteroidota</taxon>
        <taxon>Flavobacteriia</taxon>
        <taxon>Flavobacteriales</taxon>
        <taxon>Crocinitomicaceae</taxon>
        <taxon>Taishania</taxon>
    </lineage>
</organism>
<evidence type="ECO:0000256" key="1">
    <source>
        <dbReference type="SAM" id="SignalP"/>
    </source>
</evidence>
<feature type="signal peptide" evidence="1">
    <location>
        <begin position="1"/>
        <end position="19"/>
    </location>
</feature>
<gene>
    <name evidence="2" type="ORF">H9Y05_01190</name>
</gene>
<accession>A0A8J6TSC3</accession>
<dbReference type="RefSeq" id="WP_163492333.1">
    <property type="nucleotide sequence ID" value="NZ_JACVEL010000001.1"/>
</dbReference>
<proteinExistence type="predicted"/>
<evidence type="ECO:0000313" key="3">
    <source>
        <dbReference type="Proteomes" id="UP000652681"/>
    </source>
</evidence>
<dbReference type="EMBL" id="JACVEL010000001">
    <property type="protein sequence ID" value="MBC9811079.1"/>
    <property type="molecule type" value="Genomic_DNA"/>
</dbReference>
<feature type="chain" id="PRO_5035308087" evidence="1">
    <location>
        <begin position="20"/>
        <end position="691"/>
    </location>
</feature>
<reference evidence="2" key="1">
    <citation type="submission" date="2020-09" db="EMBL/GenBank/DDBJ databases">
        <title>Taishania pollutisoli gen. nov., sp. nov., Isolated from Tetrabromobisphenol A-Contaminated Soil.</title>
        <authorList>
            <person name="Chen Q."/>
        </authorList>
    </citation>
    <scope>NUCLEOTIDE SEQUENCE</scope>
    <source>
        <strain evidence="2">CZZ-1</strain>
    </source>
</reference>
<evidence type="ECO:0000313" key="2">
    <source>
        <dbReference type="EMBL" id="MBC9811079.1"/>
    </source>
</evidence>
<dbReference type="Proteomes" id="UP000652681">
    <property type="component" value="Unassembled WGS sequence"/>
</dbReference>